<protein>
    <submittedName>
        <fullName evidence="4">Nucleosome assembly protein 1-like 5</fullName>
    </submittedName>
</protein>
<feature type="region of interest" description="Disordered" evidence="2">
    <location>
        <begin position="1"/>
        <end position="197"/>
    </location>
</feature>
<comment type="similarity">
    <text evidence="1">Belongs to the nucleosome assembly protein (NAP) family.</text>
</comment>
<reference evidence="4" key="1">
    <citation type="submission" date="2025-08" db="UniProtKB">
        <authorList>
            <consortium name="RefSeq"/>
        </authorList>
    </citation>
    <scope>IDENTIFICATION</scope>
    <source>
        <tissue evidence="4">Blood</tissue>
    </source>
</reference>
<evidence type="ECO:0000256" key="1">
    <source>
        <dbReference type="ARBA" id="ARBA00009947"/>
    </source>
</evidence>
<feature type="compositionally biased region" description="Acidic residues" evidence="2">
    <location>
        <begin position="262"/>
        <end position="291"/>
    </location>
</feature>
<feature type="compositionally biased region" description="Low complexity" evidence="2">
    <location>
        <begin position="55"/>
        <end position="77"/>
    </location>
</feature>
<keyword evidence="3" id="KW-1185">Reference proteome</keyword>
<proteinExistence type="inferred from homology"/>
<gene>
    <name evidence="4" type="primary">NAP1L5</name>
</gene>
<feature type="compositionally biased region" description="Low complexity" evidence="2">
    <location>
        <begin position="86"/>
        <end position="96"/>
    </location>
</feature>
<dbReference type="Gene3D" id="1.20.5.1500">
    <property type="match status" value="1"/>
</dbReference>
<accession>A0ABM2ESZ7</accession>
<organism evidence="3 4">
    <name type="scientific">Equus przewalskii</name>
    <name type="common">Przewalski's horse</name>
    <name type="synonym">Equus caballus przewalskii</name>
    <dbReference type="NCBI Taxonomy" id="9798"/>
    <lineage>
        <taxon>Eukaryota</taxon>
        <taxon>Metazoa</taxon>
        <taxon>Chordata</taxon>
        <taxon>Craniata</taxon>
        <taxon>Vertebrata</taxon>
        <taxon>Euteleostomi</taxon>
        <taxon>Mammalia</taxon>
        <taxon>Eutheria</taxon>
        <taxon>Laurasiatheria</taxon>
        <taxon>Perissodactyla</taxon>
        <taxon>Equidae</taxon>
        <taxon>Equus</taxon>
    </lineage>
</organism>
<evidence type="ECO:0000313" key="3">
    <source>
        <dbReference type="Proteomes" id="UP001652662"/>
    </source>
</evidence>
<feature type="compositionally biased region" description="Basic and acidic residues" evidence="2">
    <location>
        <begin position="295"/>
        <end position="310"/>
    </location>
</feature>
<name>A0ABM2ESZ7_EQUPR</name>
<sequence length="310" mass="31883">MDTGPGVGPRSKVTPAEASSSPQKGPRAPLPLPPGSTGVGTRADRGGAPSRRLLTPAAGPSEGSAAPTAEPAASPGPGSRGRGRAHVTAAADVTAACRSRKVPARSSAAGLCGSHPALCGFSSDMADAENQGPAEPSQAAEAAEEVMAEGGAQGGDSDSAAGDSDSAAGDSDSAAGEPAEEPQTPAENAPKPKNDFIESLPNSVKCRVLALKKLQKRCDKIEAKFDKEFQALEKKYNDIYKPLLAKIQELTGEMEGCAWTLEGEEEDDDEEEYEDEEEEAEEEAEEEEEAAAEAAKNEGPHSAVSDDAKK</sequence>
<dbReference type="Proteomes" id="UP001652662">
    <property type="component" value="Chromosome 3"/>
</dbReference>
<feature type="compositionally biased region" description="Low complexity" evidence="2">
    <location>
        <begin position="155"/>
        <end position="176"/>
    </location>
</feature>
<feature type="region of interest" description="Disordered" evidence="2">
    <location>
        <begin position="261"/>
        <end position="310"/>
    </location>
</feature>
<dbReference type="InterPro" id="IPR002164">
    <property type="entry name" value="NAP_family"/>
</dbReference>
<dbReference type="GeneID" id="103553199"/>
<dbReference type="SUPFAM" id="SSF143113">
    <property type="entry name" value="NAP-like"/>
    <property type="match status" value="1"/>
</dbReference>
<dbReference type="InterPro" id="IPR037231">
    <property type="entry name" value="NAP-like_sf"/>
</dbReference>
<evidence type="ECO:0000256" key="2">
    <source>
        <dbReference type="SAM" id="MobiDB-lite"/>
    </source>
</evidence>
<dbReference type="RefSeq" id="XP_008521887.2">
    <property type="nucleotide sequence ID" value="XM_008523665.2"/>
</dbReference>
<evidence type="ECO:0000313" key="4">
    <source>
        <dbReference type="RefSeq" id="XP_008521887.2"/>
    </source>
</evidence>
<dbReference type="Pfam" id="PF00956">
    <property type="entry name" value="NAP"/>
    <property type="match status" value="1"/>
</dbReference>